<keyword evidence="2" id="KW-0732">Signal</keyword>
<keyword evidence="11" id="KW-1185">Reference proteome</keyword>
<evidence type="ECO:0000256" key="7">
    <source>
        <dbReference type="RuleBase" id="RU363034"/>
    </source>
</evidence>
<dbReference type="PANTHER" id="PTHR24253:SF144">
    <property type="entry name" value="CHYMOTRYPSIN-LIKE PROTEASE CTRL-1-RELATED"/>
    <property type="match status" value="1"/>
</dbReference>
<dbReference type="Gene3D" id="2.40.10.10">
    <property type="entry name" value="Trypsin-like serine proteases"/>
    <property type="match status" value="1"/>
</dbReference>
<reference evidence="10" key="1">
    <citation type="submission" date="2025-08" db="UniProtKB">
        <authorList>
            <consortium name="Ensembl"/>
        </authorList>
    </citation>
    <scope>IDENTIFICATION</scope>
</reference>
<evidence type="ECO:0000256" key="5">
    <source>
        <dbReference type="ARBA" id="ARBA00023157"/>
    </source>
</evidence>
<protein>
    <recommendedName>
        <fullName evidence="9">Peptidase S1 domain-containing protein</fullName>
    </recommendedName>
</protein>
<dbReference type="GO" id="GO:0004252">
    <property type="term" value="F:serine-type endopeptidase activity"/>
    <property type="evidence" value="ECO:0007669"/>
    <property type="project" value="InterPro"/>
</dbReference>
<evidence type="ECO:0000256" key="2">
    <source>
        <dbReference type="ARBA" id="ARBA00022729"/>
    </source>
</evidence>
<gene>
    <name evidence="10" type="primary">zgc:92313</name>
</gene>
<dbReference type="PRINTS" id="PR00722">
    <property type="entry name" value="CHYMOTRYPSIN"/>
</dbReference>
<dbReference type="GeneTree" id="ENSGT00940000166391"/>
<feature type="domain" description="Peptidase S1" evidence="9">
    <location>
        <begin position="18"/>
        <end position="284"/>
    </location>
</feature>
<dbReference type="PROSITE" id="PS50240">
    <property type="entry name" value="TRYPSIN_DOM"/>
    <property type="match status" value="1"/>
</dbReference>
<proteinExistence type="predicted"/>
<keyword evidence="6" id="KW-0325">Glycoprotein</keyword>
<reference evidence="10" key="2">
    <citation type="submission" date="2025-09" db="UniProtKB">
        <authorList>
            <consortium name="Ensembl"/>
        </authorList>
    </citation>
    <scope>IDENTIFICATION</scope>
</reference>
<dbReference type="PROSITE" id="PS00135">
    <property type="entry name" value="TRYPSIN_SER"/>
    <property type="match status" value="1"/>
</dbReference>
<dbReference type="CDD" id="cd00190">
    <property type="entry name" value="Tryp_SPc"/>
    <property type="match status" value="1"/>
</dbReference>
<keyword evidence="8" id="KW-0812">Transmembrane</keyword>
<dbReference type="FunFam" id="2.40.10.10:FF:000182">
    <property type="entry name" value="Zgc:163079"/>
    <property type="match status" value="1"/>
</dbReference>
<name>A0AAY4C2C7_9TELE</name>
<keyword evidence="1 7" id="KW-0645">Protease</keyword>
<dbReference type="FunFam" id="2.40.10.10:FF:000184">
    <property type="entry name" value="Prostasin"/>
    <property type="match status" value="1"/>
</dbReference>
<evidence type="ECO:0000256" key="1">
    <source>
        <dbReference type="ARBA" id="ARBA00022670"/>
    </source>
</evidence>
<dbReference type="InterPro" id="IPR033116">
    <property type="entry name" value="TRYPSIN_SER"/>
</dbReference>
<evidence type="ECO:0000256" key="6">
    <source>
        <dbReference type="ARBA" id="ARBA00023180"/>
    </source>
</evidence>
<dbReference type="Proteomes" id="UP000694580">
    <property type="component" value="Unplaced"/>
</dbReference>
<dbReference type="InterPro" id="IPR001314">
    <property type="entry name" value="Peptidase_S1A"/>
</dbReference>
<accession>A0AAY4C2C7</accession>
<dbReference type="PROSITE" id="PS00134">
    <property type="entry name" value="TRYPSIN_HIS"/>
    <property type="match status" value="1"/>
</dbReference>
<evidence type="ECO:0000256" key="3">
    <source>
        <dbReference type="ARBA" id="ARBA00022801"/>
    </source>
</evidence>
<keyword evidence="8" id="KW-0472">Membrane</keyword>
<dbReference type="InterPro" id="IPR009003">
    <property type="entry name" value="Peptidase_S1_PA"/>
</dbReference>
<dbReference type="Ensembl" id="ENSDCDT00010033704.1">
    <property type="protein sequence ID" value="ENSDCDP00010027228.1"/>
    <property type="gene ID" value="ENSDCDG00010017257.1"/>
</dbReference>
<dbReference type="Pfam" id="PF00089">
    <property type="entry name" value="Trypsin"/>
    <property type="match status" value="2"/>
</dbReference>
<evidence type="ECO:0000313" key="11">
    <source>
        <dbReference type="Proteomes" id="UP000694580"/>
    </source>
</evidence>
<keyword evidence="8" id="KW-1133">Transmembrane helix</keyword>
<dbReference type="GO" id="GO:0006508">
    <property type="term" value="P:proteolysis"/>
    <property type="evidence" value="ECO:0007669"/>
    <property type="project" value="UniProtKB-KW"/>
</dbReference>
<dbReference type="PANTHER" id="PTHR24253">
    <property type="entry name" value="TRANSMEMBRANE PROTEASE SERINE"/>
    <property type="match status" value="1"/>
</dbReference>
<keyword evidence="3 7" id="KW-0378">Hydrolase</keyword>
<dbReference type="InterPro" id="IPR018114">
    <property type="entry name" value="TRYPSIN_HIS"/>
</dbReference>
<dbReference type="SMART" id="SM00020">
    <property type="entry name" value="Tryp_SPc"/>
    <property type="match status" value="1"/>
</dbReference>
<dbReference type="InterPro" id="IPR001254">
    <property type="entry name" value="Trypsin_dom"/>
</dbReference>
<keyword evidence="5" id="KW-1015">Disulfide bond</keyword>
<evidence type="ECO:0000256" key="8">
    <source>
        <dbReference type="SAM" id="Phobius"/>
    </source>
</evidence>
<organism evidence="10 11">
    <name type="scientific">Denticeps clupeoides</name>
    <name type="common">denticle herring</name>
    <dbReference type="NCBI Taxonomy" id="299321"/>
    <lineage>
        <taxon>Eukaryota</taxon>
        <taxon>Metazoa</taxon>
        <taxon>Chordata</taxon>
        <taxon>Craniata</taxon>
        <taxon>Vertebrata</taxon>
        <taxon>Euteleostomi</taxon>
        <taxon>Actinopterygii</taxon>
        <taxon>Neopterygii</taxon>
        <taxon>Teleostei</taxon>
        <taxon>Clupei</taxon>
        <taxon>Clupeiformes</taxon>
        <taxon>Denticipitoidei</taxon>
        <taxon>Denticipitidae</taxon>
        <taxon>Denticeps</taxon>
    </lineage>
</organism>
<keyword evidence="4 7" id="KW-0720">Serine protease</keyword>
<evidence type="ECO:0000256" key="4">
    <source>
        <dbReference type="ARBA" id="ARBA00022825"/>
    </source>
</evidence>
<feature type="transmembrane region" description="Helical" evidence="8">
    <location>
        <begin position="288"/>
        <end position="310"/>
    </location>
</feature>
<dbReference type="SUPFAM" id="SSF50494">
    <property type="entry name" value="Trypsin-like serine proteases"/>
    <property type="match status" value="1"/>
</dbReference>
<dbReference type="AlphaFoldDB" id="A0AAY4C2C7"/>
<sequence>MCSAQTPSCGWQPLRNRIVGGFDSEEGSWPWQVDIQTDVGHICGGTIINENWVLSAAHCFPNPLDTSSYRIYVGRYQLNGMNPFETVYGIRNVVIPRTYVDPQQGHDLALVQLQEPVIYSDRVQPVCLPSSDTQFPPNKMCTITGWGNIRDGGQCVCRSDASFMPTPRILIPNLFLYPVTLSGLGTLQQVDVPLIDSTSCQAMYNTQPTEPIDIGPDMICAGYQEGGKDSCQGDSGGPLVCMTDNGTWVQVGVVSFGLGCAVPNRPGVYAKVSAFSSFIQSSIPDVRLYGSASLTCPGIGVMLTALIIVMTQLQAT</sequence>
<dbReference type="InterPro" id="IPR043504">
    <property type="entry name" value="Peptidase_S1_PA_chymotrypsin"/>
</dbReference>
<evidence type="ECO:0000313" key="10">
    <source>
        <dbReference type="Ensembl" id="ENSDCDP00010027228.1"/>
    </source>
</evidence>
<evidence type="ECO:0000259" key="9">
    <source>
        <dbReference type="PROSITE" id="PS50240"/>
    </source>
</evidence>